<dbReference type="Gene3D" id="1.10.630.10">
    <property type="entry name" value="Cytochrome P450"/>
    <property type="match status" value="1"/>
</dbReference>
<dbReference type="InterPro" id="IPR001128">
    <property type="entry name" value="Cyt_P450"/>
</dbReference>
<name>A0ABD3GBC5_9MARC</name>
<evidence type="ECO:0000256" key="3">
    <source>
        <dbReference type="SAM" id="MobiDB-lite"/>
    </source>
</evidence>
<feature type="region of interest" description="Disordered" evidence="3">
    <location>
        <begin position="30"/>
        <end position="49"/>
    </location>
</feature>
<dbReference type="PANTHER" id="PTHR24286">
    <property type="entry name" value="CYTOCHROME P450 26"/>
    <property type="match status" value="1"/>
</dbReference>
<organism evidence="4 5">
    <name type="scientific">Riccia sorocarpa</name>
    <dbReference type="NCBI Taxonomy" id="122646"/>
    <lineage>
        <taxon>Eukaryota</taxon>
        <taxon>Viridiplantae</taxon>
        <taxon>Streptophyta</taxon>
        <taxon>Embryophyta</taxon>
        <taxon>Marchantiophyta</taxon>
        <taxon>Marchantiopsida</taxon>
        <taxon>Marchantiidae</taxon>
        <taxon>Marchantiales</taxon>
        <taxon>Ricciaceae</taxon>
        <taxon>Riccia</taxon>
    </lineage>
</organism>
<evidence type="ECO:0000313" key="4">
    <source>
        <dbReference type="EMBL" id="KAL3675931.1"/>
    </source>
</evidence>
<keyword evidence="2" id="KW-0408">Iron</keyword>
<keyword evidence="1" id="KW-0479">Metal-binding</keyword>
<sequence>MYVVQLYGKFQIVSNSPEAAKHFLVTHHKSFKHGDRPSGTRISDPEANFTDPDNNLKVRKLLKTPLGPENIHQCISVDDTLASSVISSWKDGETVNTHHEMGLVGHKRVYAFEEEKLESMRASLSEYNNCMSSIIFSNENNGLTDAQVSSLMLTLIHAGYRTTATMLVWVFKFLSENPQVLSTLKKEHDAIKAKEARAKLTWADVKQMQYTQRVNGLFFIRSGSLDRKLKT</sequence>
<keyword evidence="5" id="KW-1185">Reference proteome</keyword>
<evidence type="ECO:0008006" key="6">
    <source>
        <dbReference type="Google" id="ProtNLM"/>
    </source>
</evidence>
<dbReference type="SUPFAM" id="SSF48264">
    <property type="entry name" value="Cytochrome P450"/>
    <property type="match status" value="1"/>
</dbReference>
<dbReference type="AlphaFoldDB" id="A0ABD3GBC5"/>
<reference evidence="4 5" key="1">
    <citation type="submission" date="2024-09" db="EMBL/GenBank/DDBJ databases">
        <title>Chromosome-scale assembly of Riccia sorocarpa.</title>
        <authorList>
            <person name="Paukszto L."/>
        </authorList>
    </citation>
    <scope>NUCLEOTIDE SEQUENCE [LARGE SCALE GENOMIC DNA]</scope>
    <source>
        <strain evidence="4">LP-2024</strain>
        <tissue evidence="4">Aerial parts of the thallus</tissue>
    </source>
</reference>
<evidence type="ECO:0000256" key="2">
    <source>
        <dbReference type="ARBA" id="ARBA00023004"/>
    </source>
</evidence>
<gene>
    <name evidence="4" type="ORF">R1sor_025879</name>
</gene>
<proteinExistence type="predicted"/>
<evidence type="ECO:0000256" key="1">
    <source>
        <dbReference type="ARBA" id="ARBA00022723"/>
    </source>
</evidence>
<dbReference type="Proteomes" id="UP001633002">
    <property type="component" value="Unassembled WGS sequence"/>
</dbReference>
<dbReference type="PANTHER" id="PTHR24286:SF356">
    <property type="entry name" value="ENT-KAURENOIC ACID OXIDASE 2"/>
    <property type="match status" value="1"/>
</dbReference>
<dbReference type="InterPro" id="IPR036396">
    <property type="entry name" value="Cyt_P450_sf"/>
</dbReference>
<protein>
    <recommendedName>
        <fullName evidence="6">Cytochrome P450</fullName>
    </recommendedName>
</protein>
<dbReference type="GO" id="GO:0046872">
    <property type="term" value="F:metal ion binding"/>
    <property type="evidence" value="ECO:0007669"/>
    <property type="project" value="UniProtKB-KW"/>
</dbReference>
<dbReference type="EMBL" id="JBJQOH010000008">
    <property type="protein sequence ID" value="KAL3675931.1"/>
    <property type="molecule type" value="Genomic_DNA"/>
</dbReference>
<dbReference type="Pfam" id="PF00067">
    <property type="entry name" value="p450"/>
    <property type="match status" value="1"/>
</dbReference>
<comment type="caution">
    <text evidence="4">The sequence shown here is derived from an EMBL/GenBank/DDBJ whole genome shotgun (WGS) entry which is preliminary data.</text>
</comment>
<accession>A0ABD3GBC5</accession>
<evidence type="ECO:0000313" key="5">
    <source>
        <dbReference type="Proteomes" id="UP001633002"/>
    </source>
</evidence>